<evidence type="ECO:0000256" key="1">
    <source>
        <dbReference type="ARBA" id="ARBA00006847"/>
    </source>
</evidence>
<dbReference type="CDD" id="cd09641">
    <property type="entry name" value="Cas3''_I"/>
    <property type="match status" value="1"/>
</dbReference>
<dbReference type="PANTHER" id="PTHR47963">
    <property type="entry name" value="DEAD-BOX ATP-DEPENDENT RNA HELICASE 47, MITOCHONDRIAL"/>
    <property type="match status" value="1"/>
</dbReference>
<dbReference type="GO" id="GO:0016787">
    <property type="term" value="F:hydrolase activity"/>
    <property type="evidence" value="ECO:0007669"/>
    <property type="project" value="UniProtKB-KW"/>
</dbReference>
<evidence type="ECO:0000256" key="3">
    <source>
        <dbReference type="ARBA" id="ARBA00022722"/>
    </source>
</evidence>
<evidence type="ECO:0000313" key="12">
    <source>
        <dbReference type="EMBL" id="EGK71188.1"/>
    </source>
</evidence>
<dbReference type="GO" id="GO:0003724">
    <property type="term" value="F:RNA helicase activity"/>
    <property type="evidence" value="ECO:0007669"/>
    <property type="project" value="TreeGrafter"/>
</dbReference>
<dbReference type="AlphaFoldDB" id="F5RE57"/>
<proteinExistence type="inferred from homology"/>
<feature type="region of interest" description="Disordered" evidence="10">
    <location>
        <begin position="661"/>
        <end position="685"/>
    </location>
</feature>
<dbReference type="Gene3D" id="1.10.3210.30">
    <property type="match status" value="1"/>
</dbReference>
<dbReference type="NCBIfam" id="TIGR01596">
    <property type="entry name" value="cas3_HD"/>
    <property type="match status" value="1"/>
</dbReference>
<feature type="compositionally biased region" description="Basic and acidic residues" evidence="10">
    <location>
        <begin position="666"/>
        <end position="685"/>
    </location>
</feature>
<dbReference type="InterPro" id="IPR014001">
    <property type="entry name" value="Helicase_ATP-bd"/>
</dbReference>
<keyword evidence="3" id="KW-0540">Nuclease</keyword>
<dbReference type="InterPro" id="IPR006474">
    <property type="entry name" value="Helicase_Cas3_CRISPR-ass_core"/>
</dbReference>
<evidence type="ECO:0000256" key="4">
    <source>
        <dbReference type="ARBA" id="ARBA00022723"/>
    </source>
</evidence>
<evidence type="ECO:0000256" key="9">
    <source>
        <dbReference type="ARBA" id="ARBA00023118"/>
    </source>
</evidence>
<evidence type="ECO:0000313" key="13">
    <source>
        <dbReference type="Proteomes" id="UP000005019"/>
    </source>
</evidence>
<evidence type="ECO:0000256" key="7">
    <source>
        <dbReference type="ARBA" id="ARBA00022806"/>
    </source>
</evidence>
<evidence type="ECO:0000256" key="5">
    <source>
        <dbReference type="ARBA" id="ARBA00022741"/>
    </source>
</evidence>
<dbReference type="InterPro" id="IPR006483">
    <property type="entry name" value="CRISPR-assoc_Cas3_HD"/>
</dbReference>
<comment type="caution">
    <text evidence="12">The sequence shown here is derived from an EMBL/GenBank/DDBJ whole genome shotgun (WGS) entry which is preliminary data.</text>
</comment>
<keyword evidence="4" id="KW-0479">Metal-binding</keyword>
<dbReference type="GO" id="GO:0003723">
    <property type="term" value="F:RNA binding"/>
    <property type="evidence" value="ECO:0007669"/>
    <property type="project" value="TreeGrafter"/>
</dbReference>
<dbReference type="SMART" id="SM00487">
    <property type="entry name" value="DEXDc"/>
    <property type="match status" value="1"/>
</dbReference>
<organism evidence="12 13">
    <name type="scientific">Methyloversatilis universalis (strain ATCC BAA-1314 / DSM 25237 / JCM 13912 / CCUG 52030 / FAM5)</name>
    <dbReference type="NCBI Taxonomy" id="1000565"/>
    <lineage>
        <taxon>Bacteria</taxon>
        <taxon>Pseudomonadati</taxon>
        <taxon>Pseudomonadota</taxon>
        <taxon>Betaproteobacteria</taxon>
        <taxon>Nitrosomonadales</taxon>
        <taxon>Sterolibacteriaceae</taxon>
        <taxon>Methyloversatilis</taxon>
    </lineage>
</organism>
<dbReference type="GO" id="GO:0005524">
    <property type="term" value="F:ATP binding"/>
    <property type="evidence" value="ECO:0007669"/>
    <property type="project" value="UniProtKB-KW"/>
</dbReference>
<dbReference type="GO" id="GO:0046872">
    <property type="term" value="F:metal ion binding"/>
    <property type="evidence" value="ECO:0007669"/>
    <property type="project" value="UniProtKB-KW"/>
</dbReference>
<gene>
    <name evidence="12" type="ORF">METUNv1_02575</name>
</gene>
<dbReference type="PANTHER" id="PTHR47963:SF9">
    <property type="entry name" value="CRISPR-ASSOCIATED ENDONUCLEASE_HELICASE CAS3"/>
    <property type="match status" value="1"/>
</dbReference>
<comment type="similarity">
    <text evidence="2">In the central section; belongs to the CRISPR-associated helicase Cas3 family.</text>
</comment>
<dbReference type="eggNOG" id="COG1203">
    <property type="taxonomic scope" value="Bacteria"/>
</dbReference>
<dbReference type="Gene3D" id="3.40.50.300">
    <property type="entry name" value="P-loop containing nucleotide triphosphate hydrolases"/>
    <property type="match status" value="2"/>
</dbReference>
<dbReference type="InterPro" id="IPR038257">
    <property type="entry name" value="CRISPR-assoc_Cas3_HD_sf"/>
</dbReference>
<keyword evidence="6" id="KW-0378">Hydrolase</keyword>
<dbReference type="STRING" id="1000565.METUNv1_02575"/>
<keyword evidence="5" id="KW-0547">Nucleotide-binding</keyword>
<keyword evidence="13" id="KW-1185">Reference proteome</keyword>
<accession>F5RE57</accession>
<dbReference type="PROSITE" id="PS51643">
    <property type="entry name" value="HD_CAS3"/>
    <property type="match status" value="1"/>
</dbReference>
<dbReference type="SUPFAM" id="SSF52540">
    <property type="entry name" value="P-loop containing nucleoside triphosphate hydrolases"/>
    <property type="match status" value="1"/>
</dbReference>
<keyword evidence="9" id="KW-0051">Antiviral defense</keyword>
<feature type="domain" description="HD Cas3-type" evidence="11">
    <location>
        <begin position="19"/>
        <end position="227"/>
    </location>
</feature>
<dbReference type="GO" id="GO:0004518">
    <property type="term" value="F:nuclease activity"/>
    <property type="evidence" value="ECO:0007669"/>
    <property type="project" value="UniProtKB-KW"/>
</dbReference>
<dbReference type="Pfam" id="PF22590">
    <property type="entry name" value="Cas3-like_C_2"/>
    <property type="match status" value="1"/>
</dbReference>
<comment type="similarity">
    <text evidence="1">In the N-terminal section; belongs to the CRISPR-associated nuclease Cas3-HD family.</text>
</comment>
<evidence type="ECO:0000256" key="2">
    <source>
        <dbReference type="ARBA" id="ARBA00009046"/>
    </source>
</evidence>
<dbReference type="GO" id="GO:0051607">
    <property type="term" value="P:defense response to virus"/>
    <property type="evidence" value="ECO:0007669"/>
    <property type="project" value="UniProtKB-KW"/>
</dbReference>
<evidence type="ECO:0000256" key="8">
    <source>
        <dbReference type="ARBA" id="ARBA00022840"/>
    </source>
</evidence>
<protein>
    <submittedName>
        <fullName evidence="12">CRISPR-associated helicase Cas3</fullName>
    </submittedName>
</protein>
<evidence type="ECO:0000256" key="10">
    <source>
        <dbReference type="SAM" id="MobiDB-lite"/>
    </source>
</evidence>
<dbReference type="OrthoDB" id="9810236at2"/>
<sequence>MNRQPTHLEYWGKAKPDNDGPAFHRLAYHSLDVAAVGVAFLDRSPAICAFFMNALQIESKSALQSWFGFFLALHDLGKFSEAFQSQRPDIFAELRQRQPDPGKPYGLRHDTLGWMIWEQYLADIAIENQWFGEDGESLMDGVAWWVRACTGHHGQPPISTSAGHWRQHFSTPHDAQAIKTFIDELFVLFPPEVLRTVPEGMGAERLDTVSRQLSWWIAGLAVMCDWIGSNTDFFPYCTEHYDLGKYWIDAQTLADSALTAAGVLPPPHTEQSFYELFPDIPAPSPLQAWAIKATISPTSQIHLLEDVTGAGKTEAAVTLTQRMIAGGCADGFFIALPTMATANAMYERIAEVYRKLFDGDPSLVLAHGQRNLVEAFADSVLPATHDEGDRSQLDDTASARCSAWLADHNKRALLAQAGVGTIDQILLSVLYSKHQSLRLLGMLRKVLIIDEVHACDDYMQRVLETVLEFHARAGGSVVLLSATLPQHMKDALFDAFARGRGAPLPVARSSLDFPLVTSWHETLSEPSLQAIEARKAVCRSVDVHYVSDEQTVIASIRGALAAGRCVCWMRNTVADALAACAQFEHELDAEHLILFHARFTLRDRLDTEQRILKHFGKSSTPEERAGRLVIATQVAEQSLDADWDFVVTDLAPIDRLIQRAGRLQRHPRDTSGQRHADPAAPDERGRPCLWVFGPEWTETPAPKWFKTFLPKAAGVYPNHAQLWLTAKALQSGGFTMPSDARALIEGVFSEYGELPEGLQANAGKAEGDSYANISIAMQNTLKPAAGYVRDAIDWWSEASTPSRLGEATMTVVLARWEGDRLRPWVDHETLRHAWTYSTVKVAERQIAERVPESDPVREQAVLDAMECLPGKGNWSVVMVMSPAGTAWQGQAVAKGIDNKPALIRTWIYDDRHGLRQQDTSTQLDMESA</sequence>
<dbReference type="NCBIfam" id="TIGR01587">
    <property type="entry name" value="cas3_core"/>
    <property type="match status" value="1"/>
</dbReference>
<name>F5RE57_METUF</name>
<reference evidence="12 13" key="1">
    <citation type="journal article" date="2011" name="J. Bacteriol.">
        <title>Genome sequence of Methyloversatilis universalis FAM5T, a methylotrophic representative of the order Rhodocyclales.</title>
        <authorList>
            <person name="Kittichotirat W."/>
            <person name="Good N.M."/>
            <person name="Hall R."/>
            <person name="Bringel F."/>
            <person name="Lajus A."/>
            <person name="Medigue C."/>
            <person name="Smalley N.E."/>
            <person name="Beck D."/>
            <person name="Bumgarner R."/>
            <person name="Vuilleumier S."/>
            <person name="Kalyuzhnaya M.G."/>
        </authorList>
    </citation>
    <scope>NUCLEOTIDE SEQUENCE [LARGE SCALE GENOMIC DNA]</scope>
    <source>
        <strain evidence="13">ATCC BAA-1314 / JCM 13912 / FAM5</strain>
    </source>
</reference>
<keyword evidence="7" id="KW-0347">Helicase</keyword>
<dbReference type="InterPro" id="IPR050547">
    <property type="entry name" value="DEAD_box_RNA_helicases"/>
</dbReference>
<dbReference type="Pfam" id="PF18019">
    <property type="entry name" value="Cas3_HD"/>
    <property type="match status" value="1"/>
</dbReference>
<evidence type="ECO:0000259" key="11">
    <source>
        <dbReference type="PROSITE" id="PS51643"/>
    </source>
</evidence>
<dbReference type="InterPro" id="IPR054712">
    <property type="entry name" value="Cas3-like_dom"/>
</dbReference>
<dbReference type="Proteomes" id="UP000005019">
    <property type="component" value="Unassembled WGS sequence"/>
</dbReference>
<evidence type="ECO:0000256" key="6">
    <source>
        <dbReference type="ARBA" id="ARBA00022801"/>
    </source>
</evidence>
<keyword evidence="8" id="KW-0067">ATP-binding</keyword>
<dbReference type="EMBL" id="AFHG01000052">
    <property type="protein sequence ID" value="EGK71188.1"/>
    <property type="molecule type" value="Genomic_DNA"/>
</dbReference>
<dbReference type="RefSeq" id="WP_008062266.1">
    <property type="nucleotide sequence ID" value="NZ_AFHG01000052.1"/>
</dbReference>
<dbReference type="InterPro" id="IPR027417">
    <property type="entry name" value="P-loop_NTPase"/>
</dbReference>